<evidence type="ECO:0000313" key="1">
    <source>
        <dbReference type="EMBL" id="MEP0949632.1"/>
    </source>
</evidence>
<comment type="caution">
    <text evidence="1">The sequence shown here is derived from an EMBL/GenBank/DDBJ whole genome shotgun (WGS) entry which is preliminary data.</text>
</comment>
<proteinExistence type="predicted"/>
<name>A0ABV0KA76_9CYAN</name>
<dbReference type="Proteomes" id="UP001482513">
    <property type="component" value="Unassembled WGS sequence"/>
</dbReference>
<dbReference type="SUPFAM" id="SSF55298">
    <property type="entry name" value="YjgF-like"/>
    <property type="match status" value="1"/>
</dbReference>
<protein>
    <submittedName>
        <fullName evidence="1">Uncharacterized protein</fullName>
    </submittedName>
</protein>
<dbReference type="InterPro" id="IPR035959">
    <property type="entry name" value="RutC-like_sf"/>
</dbReference>
<organism evidence="1 2">
    <name type="scientific">Leptolyngbya subtilissima DQ-A4</name>
    <dbReference type="NCBI Taxonomy" id="2933933"/>
    <lineage>
        <taxon>Bacteria</taxon>
        <taxon>Bacillati</taxon>
        <taxon>Cyanobacteriota</taxon>
        <taxon>Cyanophyceae</taxon>
        <taxon>Leptolyngbyales</taxon>
        <taxon>Leptolyngbyaceae</taxon>
        <taxon>Leptolyngbya group</taxon>
        <taxon>Leptolyngbya</taxon>
    </lineage>
</organism>
<reference evidence="1 2" key="1">
    <citation type="submission" date="2022-04" db="EMBL/GenBank/DDBJ databases">
        <title>Positive selection, recombination, and allopatry shape intraspecific diversity of widespread and dominant cyanobacteria.</title>
        <authorList>
            <person name="Wei J."/>
            <person name="Shu W."/>
            <person name="Hu C."/>
        </authorList>
    </citation>
    <scope>NUCLEOTIDE SEQUENCE [LARGE SCALE GENOMIC DNA]</scope>
    <source>
        <strain evidence="1 2">DQ-A4</strain>
    </source>
</reference>
<sequence>MAQALQNVERTLTTAGAGWKRVVHVNSYHVGRSPQRLTMCGQAVSSLHAQLRPNMDRGRSCGSWISNDAD</sequence>
<dbReference type="EMBL" id="JAMPKX010000013">
    <property type="protein sequence ID" value="MEP0949632.1"/>
    <property type="molecule type" value="Genomic_DNA"/>
</dbReference>
<evidence type="ECO:0000313" key="2">
    <source>
        <dbReference type="Proteomes" id="UP001482513"/>
    </source>
</evidence>
<accession>A0ABV0KA76</accession>
<keyword evidence="2" id="KW-1185">Reference proteome</keyword>
<gene>
    <name evidence="1" type="ORF">NC992_22330</name>
</gene>
<dbReference type="Gene3D" id="3.30.1330.40">
    <property type="entry name" value="RutC-like"/>
    <property type="match status" value="1"/>
</dbReference>